<dbReference type="AlphaFoldDB" id="A0A0G0ZGX9"/>
<name>A0A0G0ZGX9_9BACT</name>
<organism evidence="2 3">
    <name type="scientific">Candidatus Nomurabacteria bacterium GW2011_GWC2_42_20</name>
    <dbReference type="NCBI Taxonomy" id="1618756"/>
    <lineage>
        <taxon>Bacteria</taxon>
        <taxon>Candidatus Nomuraibacteriota</taxon>
    </lineage>
</organism>
<protein>
    <recommendedName>
        <fullName evidence="1">Helix-turn-helix domain-containing protein</fullName>
    </recommendedName>
</protein>
<reference evidence="2 3" key="1">
    <citation type="journal article" date="2015" name="Nature">
        <title>rRNA introns, odd ribosomes, and small enigmatic genomes across a large radiation of phyla.</title>
        <authorList>
            <person name="Brown C.T."/>
            <person name="Hug L.A."/>
            <person name="Thomas B.C."/>
            <person name="Sharon I."/>
            <person name="Castelle C.J."/>
            <person name="Singh A."/>
            <person name="Wilkins M.J."/>
            <person name="Williams K.H."/>
            <person name="Banfield J.F."/>
        </authorList>
    </citation>
    <scope>NUCLEOTIDE SEQUENCE [LARGE SCALE GENOMIC DNA]</scope>
</reference>
<dbReference type="Proteomes" id="UP000034704">
    <property type="component" value="Unassembled WGS sequence"/>
</dbReference>
<proteinExistence type="predicted"/>
<gene>
    <name evidence="2" type="ORF">UV12_C0004G0047</name>
</gene>
<comment type="caution">
    <text evidence="2">The sequence shown here is derived from an EMBL/GenBank/DDBJ whole genome shotgun (WGS) entry which is preliminary data.</text>
</comment>
<sequence>MTPFDIDHIIDAMNKEINIYEVYTTSEAQKLLKISDSTMKRLLKKGLVKANKVGGQYRILGKELLRLVSPELEKEAVKSYLGLKKKIVSTINNW</sequence>
<dbReference type="InterPro" id="IPR010093">
    <property type="entry name" value="SinI_DNA-bd"/>
</dbReference>
<evidence type="ECO:0000313" key="3">
    <source>
        <dbReference type="Proteomes" id="UP000034704"/>
    </source>
</evidence>
<evidence type="ECO:0000313" key="2">
    <source>
        <dbReference type="EMBL" id="KKS47939.1"/>
    </source>
</evidence>
<feature type="domain" description="Helix-turn-helix" evidence="1">
    <location>
        <begin position="22"/>
        <end position="67"/>
    </location>
</feature>
<dbReference type="Pfam" id="PF12728">
    <property type="entry name" value="HTH_17"/>
    <property type="match status" value="1"/>
</dbReference>
<dbReference type="STRING" id="1618756.UV12_C0004G0047"/>
<dbReference type="InterPro" id="IPR041657">
    <property type="entry name" value="HTH_17"/>
</dbReference>
<dbReference type="EMBL" id="LCDG01000004">
    <property type="protein sequence ID" value="KKS47939.1"/>
    <property type="molecule type" value="Genomic_DNA"/>
</dbReference>
<evidence type="ECO:0000259" key="1">
    <source>
        <dbReference type="Pfam" id="PF12728"/>
    </source>
</evidence>
<dbReference type="NCBIfam" id="TIGR01764">
    <property type="entry name" value="excise"/>
    <property type="match status" value="1"/>
</dbReference>
<dbReference type="GO" id="GO:0003677">
    <property type="term" value="F:DNA binding"/>
    <property type="evidence" value="ECO:0007669"/>
    <property type="project" value="InterPro"/>
</dbReference>
<accession>A0A0G0ZGX9</accession>